<feature type="domain" description="PurM-like C-terminal" evidence="4">
    <location>
        <begin position="163"/>
        <end position="320"/>
    </location>
</feature>
<evidence type="ECO:0000256" key="1">
    <source>
        <dbReference type="ARBA" id="ARBA00022977"/>
    </source>
</evidence>
<dbReference type="InterPro" id="IPR006283">
    <property type="entry name" value="ThiL-like"/>
</dbReference>
<dbReference type="GO" id="GO:0009030">
    <property type="term" value="F:thiamine-phosphate kinase activity"/>
    <property type="evidence" value="ECO:0007669"/>
    <property type="project" value="UniProtKB-EC"/>
</dbReference>
<comment type="pathway">
    <text evidence="2">Cofactor biosynthesis; thiamine diphosphate biosynthesis; thiamine diphosphate from thiamine phosphate: step 1/1.</text>
</comment>
<dbReference type="HAMAP" id="MF_02128">
    <property type="entry name" value="TMP_kinase"/>
    <property type="match status" value="1"/>
</dbReference>
<feature type="binding site" evidence="2">
    <location>
        <position position="133"/>
    </location>
    <ligand>
        <name>Mg(2+)</name>
        <dbReference type="ChEBI" id="CHEBI:18420"/>
        <label>1</label>
    </ligand>
</feature>
<evidence type="ECO:0000313" key="5">
    <source>
        <dbReference type="EMBL" id="GAB0055990.1"/>
    </source>
</evidence>
<reference evidence="5 6" key="1">
    <citation type="submission" date="2024-05" db="EMBL/GenBank/DDBJ databases">
        <authorList>
            <consortium name="Candidatus Magnetaquicoccaceae bacterium FCR-1 genome sequencing consortium"/>
            <person name="Shimoshige H."/>
            <person name="Shimamura S."/>
            <person name="Taoka A."/>
            <person name="Kobayashi H."/>
            <person name="Maekawa T."/>
        </authorList>
    </citation>
    <scope>NUCLEOTIDE SEQUENCE [LARGE SCALE GENOMIC DNA]</scope>
    <source>
        <strain evidence="5 6">FCR-1</strain>
    </source>
</reference>
<name>A0ABQ0C527_9PROT</name>
<feature type="binding site" evidence="2">
    <location>
        <position position="57"/>
    </location>
    <ligand>
        <name>Mg(2+)</name>
        <dbReference type="ChEBI" id="CHEBI:18420"/>
        <label>1</label>
    </ligand>
</feature>
<dbReference type="NCBIfam" id="TIGR01379">
    <property type="entry name" value="thiL"/>
    <property type="match status" value="1"/>
</dbReference>
<comment type="miscellaneous">
    <text evidence="2">Reaction mechanism of ThiL seems to utilize a direct, inline transfer of the gamma-phosphate of ATP to TMP rather than a phosphorylated enzyme intermediate.</text>
</comment>
<comment type="function">
    <text evidence="2">Catalyzes the ATP-dependent phosphorylation of thiamine-monophosphate (TMP) to form thiamine-pyrophosphate (TPP), the active form of vitamin B1.</text>
</comment>
<feature type="binding site" evidence="2">
    <location>
        <position position="227"/>
    </location>
    <ligand>
        <name>Mg(2+)</name>
        <dbReference type="ChEBI" id="CHEBI:18420"/>
        <label>3</label>
    </ligand>
</feature>
<comment type="caution">
    <text evidence="5">The sequence shown here is derived from an EMBL/GenBank/DDBJ whole genome shotgun (WGS) entry which is preliminary data.</text>
</comment>
<dbReference type="EC" id="2.7.4.16" evidence="2"/>
<dbReference type="Proteomes" id="UP001628193">
    <property type="component" value="Unassembled WGS sequence"/>
</dbReference>
<comment type="caution">
    <text evidence="2">Lacks conserved residue(s) required for the propagation of feature annotation.</text>
</comment>
<dbReference type="CDD" id="cd02194">
    <property type="entry name" value="ThiL"/>
    <property type="match status" value="1"/>
</dbReference>
<feature type="binding site" evidence="2">
    <location>
        <position position="85"/>
    </location>
    <ligand>
        <name>Mg(2+)</name>
        <dbReference type="ChEBI" id="CHEBI:18420"/>
        <label>4</label>
    </ligand>
</feature>
<dbReference type="Pfam" id="PF02769">
    <property type="entry name" value="AIRS_C"/>
    <property type="match status" value="1"/>
</dbReference>
<keyword evidence="2" id="KW-0460">Magnesium</keyword>
<proteinExistence type="inferred from homology"/>
<keyword evidence="6" id="KW-1185">Reference proteome</keyword>
<dbReference type="RefSeq" id="WP_420903701.1">
    <property type="nucleotide sequence ID" value="NZ_BAAFGK010000001.1"/>
</dbReference>
<keyword evidence="2" id="KW-0479">Metal-binding</keyword>
<dbReference type="InterPro" id="IPR010918">
    <property type="entry name" value="PurM-like_C_dom"/>
</dbReference>
<dbReference type="PANTHER" id="PTHR30270:SF0">
    <property type="entry name" value="THIAMINE-MONOPHOSPHATE KINASE"/>
    <property type="match status" value="1"/>
</dbReference>
<feature type="binding site" evidence="2">
    <location>
        <position position="229"/>
    </location>
    <ligand>
        <name>ATP</name>
        <dbReference type="ChEBI" id="CHEBI:30616"/>
    </ligand>
</feature>
<feature type="binding site" evidence="2">
    <location>
        <position position="230"/>
    </location>
    <ligand>
        <name>Mg(2+)</name>
        <dbReference type="ChEBI" id="CHEBI:18420"/>
        <label>5</label>
    </ligand>
</feature>
<keyword evidence="1 2" id="KW-0784">Thiamine biosynthesis</keyword>
<reference evidence="5 6" key="2">
    <citation type="submission" date="2024-09" db="EMBL/GenBank/DDBJ databases">
        <title>Draft genome sequence of Candidatus Magnetaquicoccaceae bacterium FCR-1.</title>
        <authorList>
            <person name="Shimoshige H."/>
            <person name="Shimamura S."/>
            <person name="Taoka A."/>
            <person name="Kobayashi H."/>
            <person name="Maekawa T."/>
        </authorList>
    </citation>
    <scope>NUCLEOTIDE SEQUENCE [LARGE SCALE GENOMIC DNA]</scope>
    <source>
        <strain evidence="5 6">FCR-1</strain>
    </source>
</reference>
<feature type="binding site" evidence="2">
    <location>
        <position position="335"/>
    </location>
    <ligand>
        <name>substrate</name>
    </ligand>
</feature>
<evidence type="ECO:0000256" key="2">
    <source>
        <dbReference type="HAMAP-Rule" id="MF_02128"/>
    </source>
</evidence>
<accession>A0ABQ0C527</accession>
<feature type="binding site" evidence="2">
    <location>
        <position position="279"/>
    </location>
    <ligand>
        <name>substrate</name>
    </ligand>
</feature>
<evidence type="ECO:0000259" key="4">
    <source>
        <dbReference type="Pfam" id="PF02769"/>
    </source>
</evidence>
<dbReference type="InterPro" id="IPR036676">
    <property type="entry name" value="PurM-like_C_sf"/>
</dbReference>
<feature type="binding site" evidence="2">
    <location>
        <position position="40"/>
    </location>
    <ligand>
        <name>Mg(2+)</name>
        <dbReference type="ChEBI" id="CHEBI:18420"/>
        <label>4</label>
    </ligand>
</feature>
<feature type="binding site" evidence="2">
    <location>
        <position position="55"/>
    </location>
    <ligand>
        <name>Mg(2+)</name>
        <dbReference type="ChEBI" id="CHEBI:18420"/>
        <label>4</label>
    </ligand>
</feature>
<feature type="binding site" evidence="2">
    <location>
        <position position="85"/>
    </location>
    <ligand>
        <name>Mg(2+)</name>
        <dbReference type="ChEBI" id="CHEBI:18420"/>
        <label>2</label>
    </ligand>
</feature>
<feature type="binding site" evidence="2">
    <location>
        <position position="159"/>
    </location>
    <ligand>
        <name>ATP</name>
        <dbReference type="ChEBI" id="CHEBI:30616"/>
    </ligand>
</feature>
<comment type="catalytic activity">
    <reaction evidence="2">
        <text>thiamine phosphate + ATP = thiamine diphosphate + ADP</text>
        <dbReference type="Rhea" id="RHEA:15913"/>
        <dbReference type="ChEBI" id="CHEBI:30616"/>
        <dbReference type="ChEBI" id="CHEBI:37575"/>
        <dbReference type="ChEBI" id="CHEBI:58937"/>
        <dbReference type="ChEBI" id="CHEBI:456216"/>
        <dbReference type="EC" id="2.7.4.16"/>
    </reaction>
</comment>
<dbReference type="Gene3D" id="3.90.650.10">
    <property type="entry name" value="PurM-like C-terminal domain"/>
    <property type="match status" value="1"/>
</dbReference>
<feature type="binding site" evidence="2">
    <location>
        <begin position="132"/>
        <end position="133"/>
    </location>
    <ligand>
        <name>ATP</name>
        <dbReference type="ChEBI" id="CHEBI:30616"/>
    </ligand>
</feature>
<feature type="binding site" evidence="2">
    <location>
        <position position="57"/>
    </location>
    <ligand>
        <name>Mg(2+)</name>
        <dbReference type="ChEBI" id="CHEBI:18420"/>
        <label>2</label>
    </ligand>
</feature>
<organism evidence="5 6">
    <name type="scientific">Candidatus Magnetaquiglobus chichijimensis</name>
    <dbReference type="NCBI Taxonomy" id="3141448"/>
    <lineage>
        <taxon>Bacteria</taxon>
        <taxon>Pseudomonadati</taxon>
        <taxon>Pseudomonadota</taxon>
        <taxon>Magnetococcia</taxon>
        <taxon>Magnetococcales</taxon>
        <taxon>Candidatus Magnetaquicoccaceae</taxon>
        <taxon>Candidatus Magnetaquiglobus</taxon>
    </lineage>
</organism>
<dbReference type="SUPFAM" id="SSF55326">
    <property type="entry name" value="PurM N-terminal domain-like"/>
    <property type="match status" value="1"/>
</dbReference>
<protein>
    <recommendedName>
        <fullName evidence="2">Thiamine-monophosphate kinase</fullName>
        <shortName evidence="2">TMP kinase</shortName>
        <shortName evidence="2">Thiamine-phosphate kinase</shortName>
        <ecNumber evidence="2">2.7.4.16</ecNumber>
    </recommendedName>
</protein>
<feature type="binding site" evidence="2">
    <location>
        <position position="64"/>
    </location>
    <ligand>
        <name>substrate</name>
    </ligand>
</feature>
<dbReference type="InterPro" id="IPR016188">
    <property type="entry name" value="PurM-like_N"/>
</dbReference>
<keyword evidence="2" id="KW-0547">Nucleotide-binding</keyword>
<dbReference type="SUPFAM" id="SSF56042">
    <property type="entry name" value="PurM C-terminal domain-like"/>
    <property type="match status" value="1"/>
</dbReference>
<sequence length="338" mass="35427">MKEEIATTLASVGEFPLIREFFQPLRLEGVAGVVAGIGDDAAVLAVPRTQQLLATVDALIEGIHFSATDDPFLLGQKALRVNLSDIAAMGGRPNWYLLSVGLPGDTPSQWLAEFTRGLRACGERYGVTIVGGNTTGSSSGRTIHVTMFGLVGQGRALSRGGAEVGDRIFVTGTVGDATLGLAARQGRLTGLDEADQRYLEGRLDLPEPQVALGVALADAAAVRGVIDVSDGLVADLGHICEASGKGARVEVGRIPLSEAARRLVLRDPGLMRRILSGGEDYELLFTVAPGAVGMVRTLGERIGVPVTEIGEIVAGSEVEVLGLDGERVVVEQGGWRHF</sequence>
<dbReference type="InterPro" id="IPR036921">
    <property type="entry name" value="PurM-like_N_sf"/>
</dbReference>
<keyword evidence="2 5" id="KW-0418">Kinase</keyword>
<dbReference type="PANTHER" id="PTHR30270">
    <property type="entry name" value="THIAMINE-MONOPHOSPHATE KINASE"/>
    <property type="match status" value="1"/>
</dbReference>
<gene>
    <name evidence="2 5" type="primary">thiL</name>
    <name evidence="5" type="ORF">SIID45300_00289</name>
</gene>
<dbReference type="EMBL" id="BAAFGK010000001">
    <property type="protein sequence ID" value="GAB0055990.1"/>
    <property type="molecule type" value="Genomic_DNA"/>
</dbReference>
<feature type="binding site" evidence="2">
    <location>
        <position position="85"/>
    </location>
    <ligand>
        <name>Mg(2+)</name>
        <dbReference type="ChEBI" id="CHEBI:18420"/>
        <label>3</label>
    </ligand>
</feature>
<keyword evidence="2 5" id="KW-0808">Transferase</keyword>
<feature type="binding site" evidence="2">
    <location>
        <position position="40"/>
    </location>
    <ligand>
        <name>Mg(2+)</name>
        <dbReference type="ChEBI" id="CHEBI:18420"/>
        <label>3</label>
    </ligand>
</feature>
<keyword evidence="2" id="KW-0067">ATP-binding</keyword>
<feature type="domain" description="PurM-like N-terminal" evidence="3">
    <location>
        <begin position="38"/>
        <end position="151"/>
    </location>
</feature>
<comment type="similarity">
    <text evidence="2">Belongs to the thiamine-monophosphate kinase family.</text>
</comment>
<evidence type="ECO:0000313" key="6">
    <source>
        <dbReference type="Proteomes" id="UP001628193"/>
    </source>
</evidence>
<evidence type="ECO:0000259" key="3">
    <source>
        <dbReference type="Pfam" id="PF00586"/>
    </source>
</evidence>
<dbReference type="Gene3D" id="3.30.1330.10">
    <property type="entry name" value="PurM-like, N-terminal domain"/>
    <property type="match status" value="1"/>
</dbReference>
<dbReference type="PIRSF" id="PIRSF005303">
    <property type="entry name" value="Thiam_monoph_kin"/>
    <property type="match status" value="1"/>
</dbReference>
<dbReference type="Pfam" id="PF00586">
    <property type="entry name" value="AIRS"/>
    <property type="match status" value="1"/>
</dbReference>